<accession>A0AAW1H529</accession>
<evidence type="ECO:0000313" key="1">
    <source>
        <dbReference type="EMBL" id="KAK9670212.1"/>
    </source>
</evidence>
<dbReference type="Proteomes" id="UP001443914">
    <property type="component" value="Unassembled WGS sequence"/>
</dbReference>
<reference evidence="1" key="1">
    <citation type="submission" date="2024-03" db="EMBL/GenBank/DDBJ databases">
        <title>WGS assembly of Saponaria officinalis var. Norfolk2.</title>
        <authorList>
            <person name="Jenkins J."/>
            <person name="Shu S."/>
            <person name="Grimwood J."/>
            <person name="Barry K."/>
            <person name="Goodstein D."/>
            <person name="Schmutz J."/>
            <person name="Leebens-Mack J."/>
            <person name="Osbourn A."/>
        </authorList>
    </citation>
    <scope>NUCLEOTIDE SEQUENCE [LARGE SCALE GENOMIC DNA]</scope>
    <source>
        <strain evidence="1">JIC</strain>
    </source>
</reference>
<keyword evidence="2" id="KW-1185">Reference proteome</keyword>
<protein>
    <submittedName>
        <fullName evidence="1">Uncharacterized protein</fullName>
    </submittedName>
</protein>
<organism evidence="1 2">
    <name type="scientific">Saponaria officinalis</name>
    <name type="common">Common soapwort</name>
    <name type="synonym">Lychnis saponaria</name>
    <dbReference type="NCBI Taxonomy" id="3572"/>
    <lineage>
        <taxon>Eukaryota</taxon>
        <taxon>Viridiplantae</taxon>
        <taxon>Streptophyta</taxon>
        <taxon>Embryophyta</taxon>
        <taxon>Tracheophyta</taxon>
        <taxon>Spermatophyta</taxon>
        <taxon>Magnoliopsida</taxon>
        <taxon>eudicotyledons</taxon>
        <taxon>Gunneridae</taxon>
        <taxon>Pentapetalae</taxon>
        <taxon>Caryophyllales</taxon>
        <taxon>Caryophyllaceae</taxon>
        <taxon>Caryophylleae</taxon>
        <taxon>Saponaria</taxon>
    </lineage>
</organism>
<dbReference type="AlphaFoldDB" id="A0AAW1H529"/>
<name>A0AAW1H529_SAPOF</name>
<gene>
    <name evidence="1" type="ORF">RND81_13G186400</name>
</gene>
<evidence type="ECO:0000313" key="2">
    <source>
        <dbReference type="Proteomes" id="UP001443914"/>
    </source>
</evidence>
<sequence>MYDVDNSPVDNSRSWRCSSLRLSRSRSSSILFSDSVPSESSRFTRYERLSESMRLTTGESSLDLGVIKEKKRRNKAWGLISKVLSFRKSNGLDEAVKDVDGVKRDGLRVVEKTVKSRRSSWLPDPNRRWPVQGW</sequence>
<dbReference type="EMBL" id="JBDFQZ010000013">
    <property type="protein sequence ID" value="KAK9670212.1"/>
    <property type="molecule type" value="Genomic_DNA"/>
</dbReference>
<proteinExistence type="predicted"/>
<comment type="caution">
    <text evidence="1">The sequence shown here is derived from an EMBL/GenBank/DDBJ whole genome shotgun (WGS) entry which is preliminary data.</text>
</comment>